<dbReference type="Proteomes" id="UP001632037">
    <property type="component" value="Unassembled WGS sequence"/>
</dbReference>
<evidence type="ECO:0000256" key="1">
    <source>
        <dbReference type="SAM" id="MobiDB-lite"/>
    </source>
</evidence>
<organism evidence="2 3">
    <name type="scientific">Phytophthora oleae</name>
    <dbReference type="NCBI Taxonomy" id="2107226"/>
    <lineage>
        <taxon>Eukaryota</taxon>
        <taxon>Sar</taxon>
        <taxon>Stramenopiles</taxon>
        <taxon>Oomycota</taxon>
        <taxon>Peronosporomycetes</taxon>
        <taxon>Peronosporales</taxon>
        <taxon>Peronosporaceae</taxon>
        <taxon>Phytophthora</taxon>
    </lineage>
</organism>
<keyword evidence="3" id="KW-1185">Reference proteome</keyword>
<feature type="compositionally biased region" description="Low complexity" evidence="1">
    <location>
        <begin position="1"/>
        <end position="13"/>
    </location>
</feature>
<evidence type="ECO:0000313" key="2">
    <source>
        <dbReference type="EMBL" id="KAL3674200.1"/>
    </source>
</evidence>
<protein>
    <submittedName>
        <fullName evidence="2">Uncharacterized protein</fullName>
    </submittedName>
</protein>
<comment type="caution">
    <text evidence="2">The sequence shown here is derived from an EMBL/GenBank/DDBJ whole genome shotgun (WGS) entry which is preliminary data.</text>
</comment>
<proteinExistence type="predicted"/>
<sequence length="177" mass="19610">MPAPSLAFPAAPAGDSVPIQPSNQPPSLDARIMEQLLNQPELLARFVQVISTSKAKRRATSLQEAEPIRRTSKYSFTPTAVQTAVHEGITAPEHRGKAPSVFVETVVYAAAVRFQPHPGGHHSSVRLSIRDVRPLNPALCTIRRSSTHRVAERRWREHAEFLCWSHRAKAISSSIDR</sequence>
<feature type="region of interest" description="Disordered" evidence="1">
    <location>
        <begin position="1"/>
        <end position="26"/>
    </location>
</feature>
<gene>
    <name evidence="2" type="ORF">V7S43_000160</name>
</gene>
<reference evidence="2 3" key="1">
    <citation type="submission" date="2024-09" db="EMBL/GenBank/DDBJ databases">
        <title>Genome sequencing and assembly of Phytophthora oleae, isolate VK10A, causative agent of rot of olive drupes.</title>
        <authorList>
            <person name="Conti Taguali S."/>
            <person name="Riolo M."/>
            <person name="La Spada F."/>
            <person name="Cacciola S.O."/>
            <person name="Dionisio G."/>
        </authorList>
    </citation>
    <scope>NUCLEOTIDE SEQUENCE [LARGE SCALE GENOMIC DNA]</scope>
    <source>
        <strain evidence="2 3">VK10A</strain>
    </source>
</reference>
<name>A0ABD3G855_9STRA</name>
<dbReference type="EMBL" id="JBIMZQ010000001">
    <property type="protein sequence ID" value="KAL3674200.1"/>
    <property type="molecule type" value="Genomic_DNA"/>
</dbReference>
<evidence type="ECO:0000313" key="3">
    <source>
        <dbReference type="Proteomes" id="UP001632037"/>
    </source>
</evidence>
<dbReference type="AlphaFoldDB" id="A0ABD3G855"/>
<accession>A0ABD3G855</accession>